<accession>A0A9W6PHB8</accession>
<comment type="caution">
    <text evidence="2">The sequence shown here is derived from an EMBL/GenBank/DDBJ whole genome shotgun (WGS) entry which is preliminary data.</text>
</comment>
<dbReference type="Proteomes" id="UP001165143">
    <property type="component" value="Unassembled WGS sequence"/>
</dbReference>
<protein>
    <submittedName>
        <fullName evidence="2">Uncharacterized protein</fullName>
    </submittedName>
</protein>
<evidence type="ECO:0000313" key="2">
    <source>
        <dbReference type="EMBL" id="GLW55116.1"/>
    </source>
</evidence>
<organism evidence="2 3">
    <name type="scientific">Kitasatospora phosalacinea</name>
    <dbReference type="NCBI Taxonomy" id="2065"/>
    <lineage>
        <taxon>Bacteria</taxon>
        <taxon>Bacillati</taxon>
        <taxon>Actinomycetota</taxon>
        <taxon>Actinomycetes</taxon>
        <taxon>Kitasatosporales</taxon>
        <taxon>Streptomycetaceae</taxon>
        <taxon>Kitasatospora</taxon>
    </lineage>
</organism>
<sequence length="98" mass="11252">MSASGWERARILITVKTYPDVSHKYLETCCAAGIRLDTDPVRHVRLFPVPHRLLDEEKRFGKYSVVEVDVRRHHTDRRPDVPTVGSSSARPPCPGRFR</sequence>
<dbReference type="EMBL" id="BSRX01000016">
    <property type="protein sequence ID" value="GLW55116.1"/>
    <property type="molecule type" value="Genomic_DNA"/>
</dbReference>
<evidence type="ECO:0000256" key="1">
    <source>
        <dbReference type="SAM" id="MobiDB-lite"/>
    </source>
</evidence>
<reference evidence="2" key="1">
    <citation type="submission" date="2023-02" db="EMBL/GenBank/DDBJ databases">
        <title>Kitasatospora phosalacinea NBRC 14362.</title>
        <authorList>
            <person name="Ichikawa N."/>
            <person name="Sato H."/>
            <person name="Tonouchi N."/>
        </authorList>
    </citation>
    <scope>NUCLEOTIDE SEQUENCE</scope>
    <source>
        <strain evidence="2">NBRC 14362</strain>
    </source>
</reference>
<evidence type="ECO:0000313" key="3">
    <source>
        <dbReference type="Proteomes" id="UP001165143"/>
    </source>
</evidence>
<gene>
    <name evidence="2" type="ORF">Kpho01_31270</name>
</gene>
<dbReference type="AlphaFoldDB" id="A0A9W6PHB8"/>
<feature type="region of interest" description="Disordered" evidence="1">
    <location>
        <begin position="74"/>
        <end position="98"/>
    </location>
</feature>
<proteinExistence type="predicted"/>
<name>A0A9W6PHB8_9ACTN</name>